<keyword evidence="2" id="KW-0547">Nucleotide-binding</keyword>
<dbReference type="EMBL" id="DSVQ01000015">
    <property type="protein sequence ID" value="HGT39903.1"/>
    <property type="molecule type" value="Genomic_DNA"/>
</dbReference>
<evidence type="ECO:0000256" key="1">
    <source>
        <dbReference type="SAM" id="Coils"/>
    </source>
</evidence>
<name>A0A7C4QPZ6_9PLAN</name>
<feature type="coiled-coil region" evidence="1">
    <location>
        <begin position="718"/>
        <end position="752"/>
    </location>
</feature>
<dbReference type="Gene3D" id="3.40.50.300">
    <property type="entry name" value="P-loop containing nucleotide triphosphate hydrolases"/>
    <property type="match status" value="2"/>
</dbReference>
<evidence type="ECO:0000313" key="2">
    <source>
        <dbReference type="EMBL" id="HGT39903.1"/>
    </source>
</evidence>
<dbReference type="GO" id="GO:0005524">
    <property type="term" value="F:ATP binding"/>
    <property type="evidence" value="ECO:0007669"/>
    <property type="project" value="UniProtKB-KW"/>
</dbReference>
<keyword evidence="1" id="KW-0175">Coiled coil</keyword>
<proteinExistence type="predicted"/>
<dbReference type="SUPFAM" id="SSF52540">
    <property type="entry name" value="P-loop containing nucleoside triphosphate hydrolases"/>
    <property type="match status" value="1"/>
</dbReference>
<keyword evidence="2" id="KW-0067">ATP-binding</keyword>
<organism evidence="2">
    <name type="scientific">Schlesneria paludicola</name>
    <dbReference type="NCBI Taxonomy" id="360056"/>
    <lineage>
        <taxon>Bacteria</taxon>
        <taxon>Pseudomonadati</taxon>
        <taxon>Planctomycetota</taxon>
        <taxon>Planctomycetia</taxon>
        <taxon>Planctomycetales</taxon>
        <taxon>Planctomycetaceae</taxon>
        <taxon>Schlesneria</taxon>
    </lineage>
</organism>
<dbReference type="PANTHER" id="PTHR30121">
    <property type="entry name" value="UNCHARACTERIZED PROTEIN YJGR-RELATED"/>
    <property type="match status" value="1"/>
</dbReference>
<gene>
    <name evidence="2" type="ORF">ENS64_11680</name>
</gene>
<dbReference type="PANTHER" id="PTHR30121:SF6">
    <property type="entry name" value="SLR6007 PROTEIN"/>
    <property type="match status" value="1"/>
</dbReference>
<dbReference type="InterPro" id="IPR027417">
    <property type="entry name" value="P-loop_NTPase"/>
</dbReference>
<reference evidence="2" key="1">
    <citation type="journal article" date="2020" name="mSystems">
        <title>Genome- and Community-Level Interaction Insights into Carbon Utilization and Element Cycling Functions of Hydrothermarchaeota in Hydrothermal Sediment.</title>
        <authorList>
            <person name="Zhou Z."/>
            <person name="Liu Y."/>
            <person name="Xu W."/>
            <person name="Pan J."/>
            <person name="Luo Z.H."/>
            <person name="Li M."/>
        </authorList>
    </citation>
    <scope>NUCLEOTIDE SEQUENCE [LARGE SCALE GENOMIC DNA]</scope>
    <source>
        <strain evidence="2">SpSt-508</strain>
    </source>
</reference>
<dbReference type="AlphaFoldDB" id="A0A7C4QPZ6"/>
<comment type="caution">
    <text evidence="2">The sequence shown here is derived from an EMBL/GenBank/DDBJ whole genome shotgun (WGS) entry which is preliminary data.</text>
</comment>
<protein>
    <submittedName>
        <fullName evidence="2">ATP-binding protein</fullName>
    </submittedName>
</protein>
<dbReference type="InterPro" id="IPR051162">
    <property type="entry name" value="T4SS_component"/>
</dbReference>
<accession>A0A7C4QPZ6</accession>
<sequence length="801" mass="88847">MQDYEKLGYFYLGRHYDLERRAAGEPLLYAAKDLCTHAVCVGMTGSGKTGLCLALLEEAAIDGIPALCIDPKGDLGNLLLTFPELKPSDFRPWIDPAEAARRGLTPEEFAALTAENWRKGLAEWNQPANRIARLQAAADFAIYTPGSQAGLPLTVLRSFSAPSEGDAEALQERIAAAVSGLLALLGINADPLQSREHILLSNLFDRAWRSGKDLDLGTLIRHIQSPPFDRLGVLDLESFFPAQERFNFALQLNSLLASPGFAAWREGEPLDVQSLLYTAAGKPRVSILSIAHLTEAERMFFVTILLNEVLAWVRRQPGTSSLRAILYMDEVFGFFPPTANPPSKRPMLTLLKQARAYGLGVLLATQNPVDLDYKGLSNCGTWFLGRLQTERDKLRVLDGLEGASAAAGAHFDRSRIERILSGLGSRVFLMNNVHEELPVVLQSRWALSYLRGPLTREQIQMLMGPRKAPAKPAPPTEAAPRVVDETSHPVLPPTITELFLRRRRELDPAEHVVYRAGLSGSARVHFENKSAGVDESRDVWFVIPAVSTVSTTVWDEALDTDEPLDCQPQPEEHARFAPLPAALARPKTYQELTTALKDHLHRTQRLVLHRCKYLKTSSRSGESEGEFRVRITQAVKEQRDLEVEKLRARYAPKLAQLHEQIRKAEQRLAKEKEQSSAQTMNTAIRLGASLLSAMFGRKLASASNVSRAATSVRAAKRAAAERQDVARAEDDLQMLQRRLADLNAEFEAEAHKLQAHLEARANDFEEIQIRPKKSDISVTQVALVWTPWIAAPTGALTPGWE</sequence>
<feature type="coiled-coil region" evidence="1">
    <location>
        <begin position="654"/>
        <end position="681"/>
    </location>
</feature>